<feature type="domain" description="C2H2-type" evidence="13">
    <location>
        <begin position="66"/>
        <end position="93"/>
    </location>
</feature>
<feature type="domain" description="C2H2-type" evidence="13">
    <location>
        <begin position="511"/>
        <end position="538"/>
    </location>
</feature>
<dbReference type="GO" id="GO:0003677">
    <property type="term" value="F:DNA binding"/>
    <property type="evidence" value="ECO:0007669"/>
    <property type="project" value="UniProtKB-KW"/>
</dbReference>
<evidence type="ECO:0000256" key="2">
    <source>
        <dbReference type="ARBA" id="ARBA00004123"/>
    </source>
</evidence>
<evidence type="ECO:0000313" key="14">
    <source>
        <dbReference type="EMBL" id="JAT22828.1"/>
    </source>
</evidence>
<protein>
    <recommendedName>
        <fullName evidence="13">C2H2-type domain-containing protein</fullName>
    </recommendedName>
</protein>
<name>A0A1B6LGS2_9HEMI</name>
<evidence type="ECO:0000259" key="13">
    <source>
        <dbReference type="PROSITE" id="PS50157"/>
    </source>
</evidence>
<evidence type="ECO:0000256" key="4">
    <source>
        <dbReference type="ARBA" id="ARBA00022723"/>
    </source>
</evidence>
<reference evidence="14" key="1">
    <citation type="submission" date="2015-11" db="EMBL/GenBank/DDBJ databases">
        <title>De novo transcriptome assembly of four potential Pierce s Disease insect vectors from Arizona vineyards.</title>
        <authorList>
            <person name="Tassone E.E."/>
        </authorList>
    </citation>
    <scope>NUCLEOTIDE SEQUENCE</scope>
</reference>
<dbReference type="FunFam" id="3.30.160.60:FF:000624">
    <property type="entry name" value="zinc finger protein 697"/>
    <property type="match status" value="2"/>
</dbReference>
<comment type="similarity">
    <text evidence="3">Belongs to the krueppel C2H2-type zinc-finger protein family.</text>
</comment>
<feature type="domain" description="C2H2-type" evidence="13">
    <location>
        <begin position="539"/>
        <end position="561"/>
    </location>
</feature>
<evidence type="ECO:0000256" key="11">
    <source>
        <dbReference type="ARBA" id="ARBA00023242"/>
    </source>
</evidence>
<keyword evidence="4" id="KW-0479">Metal-binding</keyword>
<feature type="non-terminal residue" evidence="14">
    <location>
        <position position="1"/>
    </location>
</feature>
<feature type="domain" description="C2H2-type" evidence="13">
    <location>
        <begin position="155"/>
        <end position="177"/>
    </location>
</feature>
<gene>
    <name evidence="14" type="ORF">g.53594</name>
</gene>
<dbReference type="PROSITE" id="PS50157">
    <property type="entry name" value="ZINC_FINGER_C2H2_2"/>
    <property type="match status" value="10"/>
</dbReference>
<feature type="domain" description="C2H2-type" evidence="13">
    <location>
        <begin position="370"/>
        <end position="397"/>
    </location>
</feature>
<feature type="domain" description="C2H2-type" evidence="13">
    <location>
        <begin position="455"/>
        <end position="482"/>
    </location>
</feature>
<evidence type="ECO:0000256" key="5">
    <source>
        <dbReference type="ARBA" id="ARBA00022737"/>
    </source>
</evidence>
<evidence type="ECO:0000256" key="10">
    <source>
        <dbReference type="ARBA" id="ARBA00023163"/>
    </source>
</evidence>
<feature type="domain" description="C2H2-type" evidence="13">
    <location>
        <begin position="313"/>
        <end position="341"/>
    </location>
</feature>
<dbReference type="SMART" id="SM00355">
    <property type="entry name" value="ZnF_C2H2"/>
    <property type="match status" value="12"/>
</dbReference>
<dbReference type="FunFam" id="3.30.160.60:FF:000446">
    <property type="entry name" value="Zinc finger protein"/>
    <property type="match status" value="1"/>
</dbReference>
<dbReference type="InterPro" id="IPR036236">
    <property type="entry name" value="Znf_C2H2_sf"/>
</dbReference>
<evidence type="ECO:0000256" key="7">
    <source>
        <dbReference type="ARBA" id="ARBA00022833"/>
    </source>
</evidence>
<dbReference type="SUPFAM" id="SSF57667">
    <property type="entry name" value="beta-beta-alpha zinc fingers"/>
    <property type="match status" value="5"/>
</dbReference>
<accession>A0A1B6LGS2</accession>
<evidence type="ECO:0000256" key="8">
    <source>
        <dbReference type="ARBA" id="ARBA00023015"/>
    </source>
</evidence>
<dbReference type="EMBL" id="GEBQ01017149">
    <property type="protein sequence ID" value="JAT22828.1"/>
    <property type="molecule type" value="Transcribed_RNA"/>
</dbReference>
<dbReference type="FunFam" id="3.30.160.60:FF:000045">
    <property type="entry name" value="ZFP69 zinc finger protein B"/>
    <property type="match status" value="1"/>
</dbReference>
<feature type="domain" description="C2H2-type" evidence="13">
    <location>
        <begin position="398"/>
        <end position="426"/>
    </location>
</feature>
<organism evidence="14">
    <name type="scientific">Graphocephala atropunctata</name>
    <dbReference type="NCBI Taxonomy" id="36148"/>
    <lineage>
        <taxon>Eukaryota</taxon>
        <taxon>Metazoa</taxon>
        <taxon>Ecdysozoa</taxon>
        <taxon>Arthropoda</taxon>
        <taxon>Hexapoda</taxon>
        <taxon>Insecta</taxon>
        <taxon>Pterygota</taxon>
        <taxon>Neoptera</taxon>
        <taxon>Paraneoptera</taxon>
        <taxon>Hemiptera</taxon>
        <taxon>Auchenorrhyncha</taxon>
        <taxon>Membracoidea</taxon>
        <taxon>Cicadellidae</taxon>
        <taxon>Cicadellinae</taxon>
        <taxon>Cicadellini</taxon>
        <taxon>Graphocephala</taxon>
    </lineage>
</organism>
<keyword evidence="5" id="KW-0677">Repeat</keyword>
<dbReference type="PANTHER" id="PTHR16515">
    <property type="entry name" value="PR DOMAIN ZINC FINGER PROTEIN"/>
    <property type="match status" value="1"/>
</dbReference>
<dbReference type="GO" id="GO:0008270">
    <property type="term" value="F:zinc ion binding"/>
    <property type="evidence" value="ECO:0007669"/>
    <property type="project" value="UniProtKB-KW"/>
</dbReference>
<dbReference type="Gene3D" id="3.30.160.60">
    <property type="entry name" value="Classic Zinc Finger"/>
    <property type="match status" value="8"/>
</dbReference>
<feature type="domain" description="C2H2-type" evidence="13">
    <location>
        <begin position="427"/>
        <end position="454"/>
    </location>
</feature>
<evidence type="ECO:0000256" key="12">
    <source>
        <dbReference type="PROSITE-ProRule" id="PRU00042"/>
    </source>
</evidence>
<dbReference type="GO" id="GO:0005634">
    <property type="term" value="C:nucleus"/>
    <property type="evidence" value="ECO:0007669"/>
    <property type="project" value="UniProtKB-SubCell"/>
</dbReference>
<dbReference type="PROSITE" id="PS00028">
    <property type="entry name" value="ZINC_FINGER_C2H2_1"/>
    <property type="match status" value="10"/>
</dbReference>
<keyword evidence="10" id="KW-0804">Transcription</keyword>
<keyword evidence="6 12" id="KW-0863">Zinc-finger</keyword>
<dbReference type="FunFam" id="3.30.160.60:FF:000110">
    <property type="entry name" value="Zinc finger protein-like"/>
    <property type="match status" value="1"/>
</dbReference>
<evidence type="ECO:0000256" key="6">
    <source>
        <dbReference type="ARBA" id="ARBA00022771"/>
    </source>
</evidence>
<comment type="subcellular location">
    <subcellularLocation>
        <location evidence="2">Nucleus</location>
    </subcellularLocation>
</comment>
<keyword evidence="7" id="KW-0862">Zinc</keyword>
<dbReference type="AlphaFoldDB" id="A0A1B6LGS2"/>
<evidence type="ECO:0000256" key="1">
    <source>
        <dbReference type="ARBA" id="ARBA00003767"/>
    </source>
</evidence>
<sequence>SMEPEFEEEVATDTKCLEPFRAYHQTQIAVRMQQWVTNGPVFCMFCGQMNEGQSMLIKHLSTDHKIQCGHCRMCFINEQQLAGHMALHDGKLGSNTENKKFKYSRKESNSTNILKPGVSDEDFSAQLKSLNEKPEGEGQVCNIPSSRKSQNKTLFHCDKCPALFSKRIYLKRHKNKHLPVETSDLANKTNRSNSNIFTEKNRLTKFLDKVSGDDIDSKSRSDIEDDMNMMNYSDDSVKSEDISRHLDIKHPFTAQPISALVSCDQIYSCSMCDFTCMRKQEVTAHRRKEHASQIKKNQESAYREQENVSVSLFPCSLCSNSYSRNSDLQRHIVKKHGGEKFSRRCIDSVDDMDVEIINKAKQVINGITVYRCDMCNKCMITKRGYVRHIRAHTGERPFTCHVCGKQYRSSTDLSRHLKCVHDGVKNYSCDVCGRCFANKGTRNDHRRTHTGEKPFVCHICGKSFPTLNSIYVHRRTHTDVFPHSCTSCDKKFRRRQQLIHHVRTHTGEKPHACDICGKYFRIKDEVARHRLTHSNEKPHVCSICGICFAQKRYLSNHTKTHHSRLI</sequence>
<dbReference type="InterPro" id="IPR013087">
    <property type="entry name" value="Znf_C2H2_type"/>
</dbReference>
<evidence type="ECO:0000256" key="3">
    <source>
        <dbReference type="ARBA" id="ARBA00006991"/>
    </source>
</evidence>
<dbReference type="InterPro" id="IPR050331">
    <property type="entry name" value="Zinc_finger"/>
</dbReference>
<dbReference type="FunFam" id="3.30.160.60:FF:000966">
    <property type="entry name" value="ZFP90 zinc finger protein"/>
    <property type="match status" value="1"/>
</dbReference>
<proteinExistence type="inferred from homology"/>
<dbReference type="Pfam" id="PF00096">
    <property type="entry name" value="zf-C2H2"/>
    <property type="match status" value="7"/>
</dbReference>
<keyword evidence="8" id="KW-0805">Transcription regulation</keyword>
<comment type="function">
    <text evidence="1">May be involved in transcriptional regulation.</text>
</comment>
<keyword evidence="9" id="KW-0238">DNA-binding</keyword>
<dbReference type="GO" id="GO:0010468">
    <property type="term" value="P:regulation of gene expression"/>
    <property type="evidence" value="ECO:0007669"/>
    <property type="project" value="TreeGrafter"/>
</dbReference>
<evidence type="ECO:0000256" key="9">
    <source>
        <dbReference type="ARBA" id="ARBA00023125"/>
    </source>
</evidence>
<dbReference type="PANTHER" id="PTHR16515:SF49">
    <property type="entry name" value="GASTRULA ZINC FINGER PROTEIN XLCGF49.1-LIKE-RELATED"/>
    <property type="match status" value="1"/>
</dbReference>
<keyword evidence="11" id="KW-0539">Nucleus</keyword>
<feature type="domain" description="C2H2-type" evidence="13">
    <location>
        <begin position="483"/>
        <end position="510"/>
    </location>
</feature>